<evidence type="ECO:0000259" key="12">
    <source>
        <dbReference type="PROSITE" id="PS50929"/>
    </source>
</evidence>
<evidence type="ECO:0000256" key="4">
    <source>
        <dbReference type="ARBA" id="ARBA00022807"/>
    </source>
</evidence>
<feature type="domain" description="ABC transporter" evidence="11">
    <location>
        <begin position="479"/>
        <end position="690"/>
    </location>
</feature>
<keyword evidence="6" id="KW-0813">Transport</keyword>
<proteinExistence type="predicted"/>
<dbReference type="AlphaFoldDB" id="A0A1E5KWY9"/>
<dbReference type="SUPFAM" id="SSF90123">
    <property type="entry name" value="ABC transporter transmembrane region"/>
    <property type="match status" value="1"/>
</dbReference>
<dbReference type="InterPro" id="IPR005074">
    <property type="entry name" value="Peptidase_C39"/>
</dbReference>
<dbReference type="GO" id="GO:0034040">
    <property type="term" value="F:ATPase-coupled lipid transmembrane transporter activity"/>
    <property type="evidence" value="ECO:0007669"/>
    <property type="project" value="TreeGrafter"/>
</dbReference>
<dbReference type="Pfam" id="PF00005">
    <property type="entry name" value="ABC_tran"/>
    <property type="match status" value="1"/>
</dbReference>
<dbReference type="InterPro" id="IPR027417">
    <property type="entry name" value="P-loop_NTPase"/>
</dbReference>
<keyword evidence="7 10" id="KW-1133">Transmembrane helix</keyword>
<keyword evidence="6" id="KW-0653">Protein transport</keyword>
<dbReference type="EMBL" id="MIEK01000023">
    <property type="protein sequence ID" value="OEH82366.1"/>
    <property type="molecule type" value="Genomic_DNA"/>
</dbReference>
<dbReference type="OrthoDB" id="2193867at2"/>
<evidence type="ECO:0000256" key="2">
    <source>
        <dbReference type="ARBA" id="ARBA00022692"/>
    </source>
</evidence>
<feature type="domain" description="ABC transmembrane type-1" evidence="12">
    <location>
        <begin position="171"/>
        <end position="403"/>
    </location>
</feature>
<evidence type="ECO:0000259" key="11">
    <source>
        <dbReference type="PROSITE" id="PS50893"/>
    </source>
</evidence>
<keyword evidence="8 10" id="KW-0472">Membrane</keyword>
<evidence type="ECO:0000313" key="14">
    <source>
        <dbReference type="EMBL" id="OEH82366.1"/>
    </source>
</evidence>
<dbReference type="PROSITE" id="PS50929">
    <property type="entry name" value="ABC_TM1F"/>
    <property type="match status" value="1"/>
</dbReference>
<dbReference type="Pfam" id="PF03412">
    <property type="entry name" value="Peptidase_C39"/>
    <property type="match status" value="1"/>
</dbReference>
<dbReference type="Gene3D" id="3.90.70.10">
    <property type="entry name" value="Cysteine proteinases"/>
    <property type="match status" value="1"/>
</dbReference>
<evidence type="ECO:0000259" key="13">
    <source>
        <dbReference type="PROSITE" id="PS50990"/>
    </source>
</evidence>
<evidence type="ECO:0000256" key="10">
    <source>
        <dbReference type="SAM" id="Phobius"/>
    </source>
</evidence>
<evidence type="ECO:0000256" key="5">
    <source>
        <dbReference type="ARBA" id="ARBA00022840"/>
    </source>
</evidence>
<dbReference type="InterPro" id="IPR003439">
    <property type="entry name" value="ABC_transporter-like_ATP-bd"/>
</dbReference>
<feature type="transmembrane region" description="Helical" evidence="10">
    <location>
        <begin position="278"/>
        <end position="297"/>
    </location>
</feature>
<dbReference type="Gene3D" id="3.40.50.300">
    <property type="entry name" value="P-loop containing nucleotide triphosphate hydrolases"/>
    <property type="match status" value="1"/>
</dbReference>
<dbReference type="SMART" id="SM00382">
    <property type="entry name" value="AAA"/>
    <property type="match status" value="1"/>
</dbReference>
<organism evidence="14 15">
    <name type="scientific">Enterococcus rivorum</name>
    <dbReference type="NCBI Taxonomy" id="762845"/>
    <lineage>
        <taxon>Bacteria</taxon>
        <taxon>Bacillati</taxon>
        <taxon>Bacillota</taxon>
        <taxon>Bacilli</taxon>
        <taxon>Lactobacillales</taxon>
        <taxon>Enterococcaceae</taxon>
        <taxon>Enterococcus</taxon>
    </lineage>
</organism>
<keyword evidence="2 10" id="KW-0812">Transmembrane</keyword>
<evidence type="ECO:0000256" key="1">
    <source>
        <dbReference type="ARBA" id="ARBA00004651"/>
    </source>
</evidence>
<comment type="subcellular location">
    <subcellularLocation>
        <location evidence="1">Cell membrane</location>
        <topology evidence="1">Multi-pass membrane protein</topology>
    </subcellularLocation>
</comment>
<feature type="transmembrane region" description="Helical" evidence="10">
    <location>
        <begin position="204"/>
        <end position="225"/>
    </location>
</feature>
<keyword evidence="9" id="KW-0080">Bacteriocin transport</keyword>
<dbReference type="InterPro" id="IPR011527">
    <property type="entry name" value="ABC1_TM_dom"/>
</dbReference>
<keyword evidence="3" id="KW-0547">Nucleotide-binding</keyword>
<dbReference type="GO" id="GO:0015031">
    <property type="term" value="P:protein transport"/>
    <property type="evidence" value="ECO:0007669"/>
    <property type="project" value="UniProtKB-KW"/>
</dbReference>
<dbReference type="Proteomes" id="UP000095256">
    <property type="component" value="Unassembled WGS sequence"/>
</dbReference>
<keyword evidence="4" id="KW-0645">Protease</keyword>
<gene>
    <name evidence="14" type="ORF">BCR26_02745</name>
</gene>
<sequence length="690" mass="78762">MKYAHNMQSLQSDCGLAVAKTVLEQFKLIRKEKYFDNIELTYHGLSTFEVSKILIQHGAEASVYEINDVEELFDQKYPFITVVNANGLLHYIVIHKHDKKNNELLVSDPAKPIISKLSKKEFTDSFAGVAIITNSVEKKKIDANKTKSLTKKIYDSVMAKLPVKMKLELSVLVCAKFVMPLLFFELLQSLMQENFANITKTNMIVYGLFYLSFFIGMYLVGIRFAQLKLRIENKLQEKVIFDFYESSMAEAADSENIDNMIGYLSTLIGSSTGISSKFFLKIDALITIGLVLFLFSMHYSFPIIYLAVTIIYIAYVSHSLNDITNFQKNLTLQSNKILSSFEKIISGAFDIRIFQKQMQARNNLEKQTKKFFEAKYLEELLQNKLALLSNLSTFLIIISVLAITFVSYKFYGNVLYPLASGMYVFFIIINSMESMAGDYLTYRLSLTSLDYVQGIKNFSFDTLLEETEKLSVPSVVSGMEIRGINFFYNEGIDVLKDLNYTFCGGRVYVIEGKNGVGKTTFFKLLLGEIAPNKGSIFLNNQEYYGMKNTQVLDVISHYSSEEFIFYGTVQKNISMDVFHDSVDSCEYRSIFSDHLSASKIIFDKGDNISSGQIQKVLLDRCFYKNESSIFLLDEPSSNLDEQARKELNNHLRKLKKQGKIILIISHDSLFHEYADEILIMDGGVIENEEK</sequence>
<dbReference type="PANTHER" id="PTHR24221:SF654">
    <property type="entry name" value="ATP-BINDING CASSETTE SUB-FAMILY B MEMBER 6"/>
    <property type="match status" value="1"/>
</dbReference>
<evidence type="ECO:0000256" key="6">
    <source>
        <dbReference type="ARBA" id="ARBA00022927"/>
    </source>
</evidence>
<dbReference type="PANTHER" id="PTHR24221">
    <property type="entry name" value="ATP-BINDING CASSETTE SUB-FAMILY B"/>
    <property type="match status" value="1"/>
</dbReference>
<keyword evidence="15" id="KW-1185">Reference proteome</keyword>
<feature type="domain" description="Peptidase C39" evidence="13">
    <location>
        <begin position="8"/>
        <end position="133"/>
    </location>
</feature>
<feature type="transmembrane region" description="Helical" evidence="10">
    <location>
        <begin position="167"/>
        <end position="184"/>
    </location>
</feature>
<dbReference type="Gene3D" id="1.20.1560.10">
    <property type="entry name" value="ABC transporter type 1, transmembrane domain"/>
    <property type="match status" value="1"/>
</dbReference>
<reference evidence="14 15" key="1">
    <citation type="submission" date="2016-09" db="EMBL/GenBank/DDBJ databases">
        <authorList>
            <person name="Capua I."/>
            <person name="De Benedictis P."/>
            <person name="Joannis T."/>
            <person name="Lombin L.H."/>
            <person name="Cattoli G."/>
        </authorList>
    </citation>
    <scope>NUCLEOTIDE SEQUENCE [LARGE SCALE GENOMIC DNA]</scope>
    <source>
        <strain evidence="14 15">LMG 25899</strain>
    </source>
</reference>
<keyword evidence="5" id="KW-0067">ATP-binding</keyword>
<evidence type="ECO:0000256" key="7">
    <source>
        <dbReference type="ARBA" id="ARBA00022989"/>
    </source>
</evidence>
<comment type="caution">
    <text evidence="14">The sequence shown here is derived from an EMBL/GenBank/DDBJ whole genome shotgun (WGS) entry which is preliminary data.</text>
</comment>
<keyword evidence="4" id="KW-0378">Hydrolase</keyword>
<keyword evidence="4" id="KW-0788">Thiol protease</keyword>
<dbReference type="PROSITE" id="PS50893">
    <property type="entry name" value="ABC_TRANSPORTER_2"/>
    <property type="match status" value="1"/>
</dbReference>
<dbReference type="GO" id="GO:0005524">
    <property type="term" value="F:ATP binding"/>
    <property type="evidence" value="ECO:0007669"/>
    <property type="project" value="UniProtKB-KW"/>
</dbReference>
<dbReference type="STRING" id="762845.BCR26_02745"/>
<dbReference type="GO" id="GO:0016887">
    <property type="term" value="F:ATP hydrolysis activity"/>
    <property type="evidence" value="ECO:0007669"/>
    <property type="project" value="InterPro"/>
</dbReference>
<dbReference type="GO" id="GO:0043213">
    <property type="term" value="P:bacteriocin transport"/>
    <property type="evidence" value="ECO:0007669"/>
    <property type="project" value="UniProtKB-KW"/>
</dbReference>
<dbReference type="GO" id="GO:0008234">
    <property type="term" value="F:cysteine-type peptidase activity"/>
    <property type="evidence" value="ECO:0007669"/>
    <property type="project" value="UniProtKB-KW"/>
</dbReference>
<evidence type="ECO:0000313" key="15">
    <source>
        <dbReference type="Proteomes" id="UP000095256"/>
    </source>
</evidence>
<protein>
    <recommendedName>
        <fullName evidence="16">ABC transporter ATP-binding protein</fullName>
    </recommendedName>
</protein>
<evidence type="ECO:0000256" key="9">
    <source>
        <dbReference type="ARBA" id="ARBA00043264"/>
    </source>
</evidence>
<name>A0A1E5KWY9_9ENTE</name>
<dbReference type="GO" id="GO:0005886">
    <property type="term" value="C:plasma membrane"/>
    <property type="evidence" value="ECO:0007669"/>
    <property type="project" value="UniProtKB-SubCell"/>
</dbReference>
<dbReference type="SUPFAM" id="SSF52540">
    <property type="entry name" value="P-loop containing nucleoside triphosphate hydrolases"/>
    <property type="match status" value="1"/>
</dbReference>
<feature type="transmembrane region" description="Helical" evidence="10">
    <location>
        <begin position="414"/>
        <end position="432"/>
    </location>
</feature>
<dbReference type="RefSeq" id="WP_069698641.1">
    <property type="nucleotide sequence ID" value="NZ_JAGGMA010000001.1"/>
</dbReference>
<dbReference type="GO" id="GO:0006508">
    <property type="term" value="P:proteolysis"/>
    <property type="evidence" value="ECO:0007669"/>
    <property type="project" value="InterPro"/>
</dbReference>
<accession>A0A1E5KWY9</accession>
<dbReference type="InterPro" id="IPR039421">
    <property type="entry name" value="Type_1_exporter"/>
</dbReference>
<dbReference type="InterPro" id="IPR036640">
    <property type="entry name" value="ABC1_TM_sf"/>
</dbReference>
<dbReference type="GO" id="GO:0140359">
    <property type="term" value="F:ABC-type transporter activity"/>
    <property type="evidence" value="ECO:0007669"/>
    <property type="project" value="InterPro"/>
</dbReference>
<evidence type="ECO:0008006" key="16">
    <source>
        <dbReference type="Google" id="ProtNLM"/>
    </source>
</evidence>
<dbReference type="InterPro" id="IPR003593">
    <property type="entry name" value="AAA+_ATPase"/>
</dbReference>
<evidence type="ECO:0000256" key="3">
    <source>
        <dbReference type="ARBA" id="ARBA00022741"/>
    </source>
</evidence>
<dbReference type="PROSITE" id="PS50990">
    <property type="entry name" value="PEPTIDASE_C39"/>
    <property type="match status" value="1"/>
</dbReference>
<feature type="transmembrane region" description="Helical" evidence="10">
    <location>
        <begin position="385"/>
        <end position="408"/>
    </location>
</feature>
<evidence type="ECO:0000256" key="8">
    <source>
        <dbReference type="ARBA" id="ARBA00023136"/>
    </source>
</evidence>